<gene>
    <name evidence="3" type="ORF">GCM10009754_13560</name>
</gene>
<organism evidence="3 4">
    <name type="scientific">Amycolatopsis minnesotensis</name>
    <dbReference type="NCBI Taxonomy" id="337894"/>
    <lineage>
        <taxon>Bacteria</taxon>
        <taxon>Bacillati</taxon>
        <taxon>Actinomycetota</taxon>
        <taxon>Actinomycetes</taxon>
        <taxon>Pseudonocardiales</taxon>
        <taxon>Pseudonocardiaceae</taxon>
        <taxon>Amycolatopsis</taxon>
    </lineage>
</organism>
<dbReference type="EMBL" id="BAAANN010000004">
    <property type="protein sequence ID" value="GAA1946787.1"/>
    <property type="molecule type" value="Genomic_DNA"/>
</dbReference>
<feature type="region of interest" description="Disordered" evidence="1">
    <location>
        <begin position="86"/>
        <end position="106"/>
    </location>
</feature>
<evidence type="ECO:0000313" key="3">
    <source>
        <dbReference type="EMBL" id="GAA1946787.1"/>
    </source>
</evidence>
<proteinExistence type="predicted"/>
<accession>A0ABN2Q8I7</accession>
<feature type="chain" id="PRO_5045627753" description="Lipoprotein" evidence="2">
    <location>
        <begin position="27"/>
        <end position="289"/>
    </location>
</feature>
<comment type="caution">
    <text evidence="3">The sequence shown here is derived from an EMBL/GenBank/DDBJ whole genome shotgun (WGS) entry which is preliminary data.</text>
</comment>
<dbReference type="RefSeq" id="WP_344414603.1">
    <property type="nucleotide sequence ID" value="NZ_BAAANN010000004.1"/>
</dbReference>
<reference evidence="3 4" key="1">
    <citation type="journal article" date="2019" name="Int. J. Syst. Evol. Microbiol.">
        <title>The Global Catalogue of Microorganisms (GCM) 10K type strain sequencing project: providing services to taxonomists for standard genome sequencing and annotation.</title>
        <authorList>
            <consortium name="The Broad Institute Genomics Platform"/>
            <consortium name="The Broad Institute Genome Sequencing Center for Infectious Disease"/>
            <person name="Wu L."/>
            <person name="Ma J."/>
        </authorList>
    </citation>
    <scope>NUCLEOTIDE SEQUENCE [LARGE SCALE GENOMIC DNA]</scope>
    <source>
        <strain evidence="3 4">JCM 14545</strain>
    </source>
</reference>
<name>A0ABN2Q8I7_9PSEU</name>
<evidence type="ECO:0008006" key="5">
    <source>
        <dbReference type="Google" id="ProtNLM"/>
    </source>
</evidence>
<evidence type="ECO:0000313" key="4">
    <source>
        <dbReference type="Proteomes" id="UP001501116"/>
    </source>
</evidence>
<protein>
    <recommendedName>
        <fullName evidence="5">Lipoprotein</fullName>
    </recommendedName>
</protein>
<evidence type="ECO:0000256" key="1">
    <source>
        <dbReference type="SAM" id="MobiDB-lite"/>
    </source>
</evidence>
<sequence>MKKQLRTLTALGAVLALCAACGQAKAGRALPDGDQAATYVSAKFQSAMNALDDTLGKQRDTTTTFDTYFRIDDKWAHNIVTASRQGTPESKITRNKSVKKPDQYQNTYSPAKDPLDYVEIGPAFKDAAPTSWVSMPKARVTVSCGWGGIISACHMTQAVARAYNTNNKVVTKSLPGGKTELSADVTLAAFLDAKVEQLPSTLSSLIGDEMRKQIVPTKIVINADNTLDQIVMDAKIDNGGHHVELHEEFHVTGASSPNDFPALPDPSQITPLPDKAAVDAFYDKLSGGK</sequence>
<keyword evidence="4" id="KW-1185">Reference proteome</keyword>
<feature type="signal peptide" evidence="2">
    <location>
        <begin position="1"/>
        <end position="26"/>
    </location>
</feature>
<dbReference type="Proteomes" id="UP001501116">
    <property type="component" value="Unassembled WGS sequence"/>
</dbReference>
<evidence type="ECO:0000256" key="2">
    <source>
        <dbReference type="SAM" id="SignalP"/>
    </source>
</evidence>
<keyword evidence="2" id="KW-0732">Signal</keyword>